<dbReference type="OrthoDB" id="39225at2157"/>
<dbReference type="GO" id="GO:0008483">
    <property type="term" value="F:transaminase activity"/>
    <property type="evidence" value="ECO:0007669"/>
    <property type="project" value="UniProtKB-KW"/>
</dbReference>
<keyword evidence="3" id="KW-1185">Reference proteome</keyword>
<evidence type="ECO:0000313" key="2">
    <source>
        <dbReference type="EMBL" id="ARD84314.1"/>
    </source>
</evidence>
<dbReference type="InterPro" id="IPR015422">
    <property type="entry name" value="PyrdxlP-dep_Trfase_small"/>
</dbReference>
<evidence type="ECO:0000313" key="3">
    <source>
        <dbReference type="Proteomes" id="UP000192050"/>
    </source>
</evidence>
<dbReference type="InterPro" id="IPR015421">
    <property type="entry name" value="PyrdxlP-dep_Trfase_major"/>
</dbReference>
<dbReference type="Gene3D" id="3.40.640.10">
    <property type="entry name" value="Type I PLP-dependent aspartate aminotransferase-like (Major domain)"/>
    <property type="match status" value="2"/>
</dbReference>
<keyword evidence="2" id="KW-0032">Aminotransferase</keyword>
<feature type="domain" description="Aminotransferase class I/classII large" evidence="1">
    <location>
        <begin position="105"/>
        <end position="293"/>
    </location>
</feature>
<dbReference type="SUPFAM" id="SSF53383">
    <property type="entry name" value="PLP-dependent transferases"/>
    <property type="match status" value="1"/>
</dbReference>
<dbReference type="Gene3D" id="3.90.1150.10">
    <property type="entry name" value="Aspartate Aminotransferase, domain 1"/>
    <property type="match status" value="1"/>
</dbReference>
<keyword evidence="2" id="KW-0808">Transferase</keyword>
<proteinExistence type="predicted"/>
<dbReference type="AlphaFoldDB" id="A0A1V0N2J1"/>
<dbReference type="STRING" id="74969.FAD_0393"/>
<dbReference type="GeneID" id="31675902"/>
<name>A0A1V0N2J1_9ARCH</name>
<dbReference type="Proteomes" id="UP000192050">
    <property type="component" value="Chromosome"/>
</dbReference>
<organism evidence="2 3">
    <name type="scientific">Ferroplasma acidiphilum</name>
    <dbReference type="NCBI Taxonomy" id="74969"/>
    <lineage>
        <taxon>Archaea</taxon>
        <taxon>Methanobacteriati</taxon>
        <taxon>Thermoplasmatota</taxon>
        <taxon>Thermoplasmata</taxon>
        <taxon>Thermoplasmatales</taxon>
        <taxon>Ferroplasmaceae</taxon>
        <taxon>Ferroplasma</taxon>
    </lineage>
</organism>
<dbReference type="PANTHER" id="PTHR43510">
    <property type="entry name" value="AMINOTRANSFERASE FUNCTION, HYPOTHETICAL (EUROFUNG)"/>
    <property type="match status" value="1"/>
</dbReference>
<dbReference type="PANTHER" id="PTHR43510:SF1">
    <property type="entry name" value="AMINOTRANSFERASE FUNCTION, HYPOTHETICAL (EUROFUNG)"/>
    <property type="match status" value="1"/>
</dbReference>
<accession>A0A1V0N2J1</accession>
<protein>
    <submittedName>
        <fullName evidence="2">Aminotransferase</fullName>
    </submittedName>
</protein>
<sequence>MNCETIDWLNKHSGKYELSHSGMSGVFDLKEYFNKSTPGHETDLKEQIGDLHGVDAKNVVLTHGATEAFSMVLYHLHAKYNTFIVNKPEYEMIYKTPEIFGYKEGNELFVASNPNNPTGTLIKFPDKYSSCLIDETFMEFVEKLDKYRYTNGYIVNTFTKVYGGGDLRLGYIIAPDKDEAAKLEGFKGLITEDVSWINVSAGYEILKKHDELLANVKEIINSNHKVLIHEKGKLKFYSGKDPLAMPVSFVDYSGYTAEGSESVSEKLAKKGIIALPAKYFGITGPYLRVCITGKDFPEAYRALLNALEGME</sequence>
<dbReference type="GO" id="GO:0030170">
    <property type="term" value="F:pyridoxal phosphate binding"/>
    <property type="evidence" value="ECO:0007669"/>
    <property type="project" value="InterPro"/>
</dbReference>
<dbReference type="InterPro" id="IPR015424">
    <property type="entry name" value="PyrdxlP-dep_Trfase"/>
</dbReference>
<reference evidence="2 3" key="1">
    <citation type="submission" date="2011-10" db="EMBL/GenBank/DDBJ databases">
        <title>Metabolic and evolutionary patterns in the extreme acidophile Ferroplasma acidiphilum.</title>
        <authorList>
            <person name="Golyshina O.V."/>
            <person name="Kozyavkin S.A."/>
            <person name="Tatusov R.L."/>
            <person name="Slesarev A.I."/>
            <person name="Golyshin P.N."/>
        </authorList>
    </citation>
    <scope>NUCLEOTIDE SEQUENCE [LARGE SCALE GENOMIC DNA]</scope>
    <source>
        <strain evidence="3">Y</strain>
    </source>
</reference>
<dbReference type="Pfam" id="PF00155">
    <property type="entry name" value="Aminotran_1_2"/>
    <property type="match status" value="1"/>
</dbReference>
<gene>
    <name evidence="2" type="ORF">FAD_0393</name>
</gene>
<dbReference type="RefSeq" id="WP_081141565.1">
    <property type="nucleotide sequence ID" value="NZ_CP015363.1"/>
</dbReference>
<dbReference type="EMBL" id="CP015363">
    <property type="protein sequence ID" value="ARD84314.1"/>
    <property type="molecule type" value="Genomic_DNA"/>
</dbReference>
<dbReference type="KEGG" id="fai:FAD_0393"/>
<evidence type="ECO:0000259" key="1">
    <source>
        <dbReference type="Pfam" id="PF00155"/>
    </source>
</evidence>
<dbReference type="InterPro" id="IPR004839">
    <property type="entry name" value="Aminotransferase_I/II_large"/>
</dbReference>
<dbReference type="CDD" id="cd00609">
    <property type="entry name" value="AAT_like"/>
    <property type="match status" value="1"/>
</dbReference>